<name>A0ABZ1YZW9_9NOCA</name>
<keyword evidence="1" id="KW-1133">Transmembrane helix</keyword>
<protein>
    <recommendedName>
        <fullName evidence="4">MFS transporter</fullName>
    </recommendedName>
</protein>
<gene>
    <name evidence="2" type="ORF">OG563_03970</name>
</gene>
<evidence type="ECO:0000313" key="3">
    <source>
        <dbReference type="Proteomes" id="UP001432062"/>
    </source>
</evidence>
<organism evidence="2 3">
    <name type="scientific">Nocardia vinacea</name>
    <dbReference type="NCBI Taxonomy" id="96468"/>
    <lineage>
        <taxon>Bacteria</taxon>
        <taxon>Bacillati</taxon>
        <taxon>Actinomycetota</taxon>
        <taxon>Actinomycetes</taxon>
        <taxon>Mycobacteriales</taxon>
        <taxon>Nocardiaceae</taxon>
        <taxon>Nocardia</taxon>
    </lineage>
</organism>
<accession>A0ABZ1YZW9</accession>
<keyword evidence="3" id="KW-1185">Reference proteome</keyword>
<sequence length="70" mass="7372">MKSVQTLLSAKPTLWFLFLFNLGIALAVGFEPVADSLGLEGVQQTVTSVGMGLVSLGAGAALLRRRLQLV</sequence>
<evidence type="ECO:0000313" key="2">
    <source>
        <dbReference type="EMBL" id="WUV47407.1"/>
    </source>
</evidence>
<evidence type="ECO:0008006" key="4">
    <source>
        <dbReference type="Google" id="ProtNLM"/>
    </source>
</evidence>
<dbReference type="RefSeq" id="WP_327100475.1">
    <property type="nucleotide sequence ID" value="NZ_CP109149.1"/>
</dbReference>
<keyword evidence="1" id="KW-0812">Transmembrane</keyword>
<keyword evidence="1" id="KW-0472">Membrane</keyword>
<dbReference type="EMBL" id="CP109441">
    <property type="protein sequence ID" value="WUV47407.1"/>
    <property type="molecule type" value="Genomic_DNA"/>
</dbReference>
<feature type="transmembrane region" description="Helical" evidence="1">
    <location>
        <begin position="42"/>
        <end position="63"/>
    </location>
</feature>
<feature type="transmembrane region" description="Helical" evidence="1">
    <location>
        <begin position="12"/>
        <end position="30"/>
    </location>
</feature>
<proteinExistence type="predicted"/>
<evidence type="ECO:0000256" key="1">
    <source>
        <dbReference type="SAM" id="Phobius"/>
    </source>
</evidence>
<reference evidence="2" key="1">
    <citation type="submission" date="2022-10" db="EMBL/GenBank/DDBJ databases">
        <title>The complete genomes of actinobacterial strains from the NBC collection.</title>
        <authorList>
            <person name="Joergensen T.S."/>
            <person name="Alvarez Arevalo M."/>
            <person name="Sterndorff E.B."/>
            <person name="Faurdal D."/>
            <person name="Vuksanovic O."/>
            <person name="Mourched A.-S."/>
            <person name="Charusanti P."/>
            <person name="Shaw S."/>
            <person name="Blin K."/>
            <person name="Weber T."/>
        </authorList>
    </citation>
    <scope>NUCLEOTIDE SEQUENCE</scope>
    <source>
        <strain evidence="2">NBC_01482</strain>
    </source>
</reference>
<dbReference type="Proteomes" id="UP001432062">
    <property type="component" value="Chromosome"/>
</dbReference>